<evidence type="ECO:0000313" key="3">
    <source>
        <dbReference type="EMBL" id="PRQ77219.1"/>
    </source>
</evidence>
<evidence type="ECO:0000256" key="2">
    <source>
        <dbReference type="PIRSR" id="PIRSR613078-2"/>
    </source>
</evidence>
<name>A0A2T0AGT3_RHOTO</name>
<protein>
    <submittedName>
        <fullName evidence="3">Histidine phosphatase superfamily</fullName>
    </submittedName>
</protein>
<dbReference type="PANTHER" id="PTHR48100:SF15">
    <property type="entry name" value="SEDOHEPTULOSE 1,7-BISPHOSPHATASE"/>
    <property type="match status" value="1"/>
</dbReference>
<evidence type="ECO:0000313" key="4">
    <source>
        <dbReference type="Proteomes" id="UP000239560"/>
    </source>
</evidence>
<evidence type="ECO:0000256" key="1">
    <source>
        <dbReference type="PIRSR" id="PIRSR613078-1"/>
    </source>
</evidence>
<feature type="binding site" evidence="2">
    <location>
        <position position="80"/>
    </location>
    <ligand>
        <name>substrate</name>
    </ligand>
</feature>
<sequence length="226" mass="25473">MSPSASSSAASKKPRLPRVFVVRHGETEWSISGQHTGRTDLPLTPNGENIIRALGKRIVGAGKILDPSHIQHVFVSPRSRAQKTFELLFESVKQEERPSYELEEGVREWEYGVCEGKKTAEIRETVKPDWDIWTDGCPEGESADQMRDRCDAMIRKIVDMAECVFPFLALKVDELTRMRLGWVCSAHHGKEETEGHHGDILIVSHGHFSRCFMFVPSLPSLLPLPN</sequence>
<dbReference type="PANTHER" id="PTHR48100">
    <property type="entry name" value="BROAD-SPECIFICITY PHOSPHATASE YOR283W-RELATED"/>
    <property type="match status" value="1"/>
</dbReference>
<accession>A0A2T0AGT3</accession>
<dbReference type="Gene3D" id="3.40.50.1240">
    <property type="entry name" value="Phosphoglycerate mutase-like"/>
    <property type="match status" value="1"/>
</dbReference>
<dbReference type="Pfam" id="PF00300">
    <property type="entry name" value="His_Phos_1"/>
    <property type="match status" value="1"/>
</dbReference>
<dbReference type="InterPro" id="IPR029033">
    <property type="entry name" value="His_PPase_superfam"/>
</dbReference>
<feature type="binding site" evidence="2">
    <location>
        <begin position="36"/>
        <end position="37"/>
    </location>
    <ligand>
        <name>substrate</name>
    </ligand>
</feature>
<dbReference type="InterPro" id="IPR050275">
    <property type="entry name" value="PGM_Phosphatase"/>
</dbReference>
<feature type="active site" description="Proton donor/acceptor" evidence="1">
    <location>
        <position position="108"/>
    </location>
</feature>
<dbReference type="GO" id="GO:0046390">
    <property type="term" value="P:ribose phosphate biosynthetic process"/>
    <property type="evidence" value="ECO:0007669"/>
    <property type="project" value="TreeGrafter"/>
</dbReference>
<dbReference type="SMART" id="SM00855">
    <property type="entry name" value="PGAM"/>
    <property type="match status" value="1"/>
</dbReference>
<comment type="caution">
    <text evidence="3">The sequence shown here is derived from an EMBL/GenBank/DDBJ whole genome shotgun (WGS) entry which is preliminary data.</text>
</comment>
<dbReference type="InterPro" id="IPR013078">
    <property type="entry name" value="His_Pase_superF_clade-1"/>
</dbReference>
<dbReference type="OrthoDB" id="4818801at2759"/>
<dbReference type="SUPFAM" id="SSF53254">
    <property type="entry name" value="Phosphoglycerate mutase-like"/>
    <property type="match status" value="1"/>
</dbReference>
<organism evidence="3 4">
    <name type="scientific">Rhodotorula toruloides</name>
    <name type="common">Yeast</name>
    <name type="synonym">Rhodosporidium toruloides</name>
    <dbReference type="NCBI Taxonomy" id="5286"/>
    <lineage>
        <taxon>Eukaryota</taxon>
        <taxon>Fungi</taxon>
        <taxon>Dikarya</taxon>
        <taxon>Basidiomycota</taxon>
        <taxon>Pucciniomycotina</taxon>
        <taxon>Microbotryomycetes</taxon>
        <taxon>Sporidiobolales</taxon>
        <taxon>Sporidiobolaceae</taxon>
        <taxon>Rhodotorula</taxon>
    </lineage>
</organism>
<gene>
    <name evidence="3" type="ORF">AAT19DRAFT_12637</name>
</gene>
<dbReference type="GO" id="GO:0050278">
    <property type="term" value="F:sedoheptulose-bisphosphatase activity"/>
    <property type="evidence" value="ECO:0007669"/>
    <property type="project" value="TreeGrafter"/>
</dbReference>
<proteinExistence type="predicted"/>
<dbReference type="Proteomes" id="UP000239560">
    <property type="component" value="Unassembled WGS sequence"/>
</dbReference>
<reference evidence="3 4" key="1">
    <citation type="journal article" date="2018" name="Elife">
        <title>Functional genomics of lipid metabolism in the oleaginous yeast Rhodosporidium toruloides.</title>
        <authorList>
            <person name="Coradetti S.T."/>
            <person name="Pinel D."/>
            <person name="Geiselman G."/>
            <person name="Ito M."/>
            <person name="Mondo S."/>
            <person name="Reilly M.C."/>
            <person name="Cheng Y.F."/>
            <person name="Bauer S."/>
            <person name="Grigoriev I."/>
            <person name="Gladden J.M."/>
            <person name="Simmons B.A."/>
            <person name="Brem R."/>
            <person name="Arkin A.P."/>
            <person name="Skerker J.M."/>
        </authorList>
    </citation>
    <scope>NUCLEOTIDE SEQUENCE [LARGE SCALE GENOMIC DNA]</scope>
    <source>
        <strain evidence="3 4">NBRC 0880</strain>
    </source>
</reference>
<feature type="active site" description="Tele-phosphohistidine intermediate" evidence="1">
    <location>
        <position position="24"/>
    </location>
</feature>
<dbReference type="CDD" id="cd07067">
    <property type="entry name" value="HP_PGM_like"/>
    <property type="match status" value="1"/>
</dbReference>
<dbReference type="EMBL" id="LCTV02000002">
    <property type="protein sequence ID" value="PRQ77219.1"/>
    <property type="molecule type" value="Genomic_DNA"/>
</dbReference>
<feature type="binding site" evidence="2">
    <location>
        <begin position="108"/>
        <end position="111"/>
    </location>
    <ligand>
        <name>substrate</name>
    </ligand>
</feature>
<dbReference type="AlphaFoldDB" id="A0A2T0AGT3"/>